<feature type="transmembrane region" description="Helical" evidence="7">
    <location>
        <begin position="536"/>
        <end position="556"/>
    </location>
</feature>
<dbReference type="Gene3D" id="1.20.1250.20">
    <property type="entry name" value="MFS general substrate transporter like domains"/>
    <property type="match status" value="1"/>
</dbReference>
<dbReference type="InterPro" id="IPR011701">
    <property type="entry name" value="MFS"/>
</dbReference>
<feature type="transmembrane region" description="Helical" evidence="7">
    <location>
        <begin position="282"/>
        <end position="301"/>
    </location>
</feature>
<accession>A0AAJ0FHA4</accession>
<dbReference type="GO" id="GO:0022857">
    <property type="term" value="F:transmembrane transporter activity"/>
    <property type="evidence" value="ECO:0007669"/>
    <property type="project" value="InterPro"/>
</dbReference>
<proteinExistence type="predicted"/>
<feature type="domain" description="Major facilitator superfamily (MFS) profile" evidence="8">
    <location>
        <begin position="42"/>
        <end position="570"/>
    </location>
</feature>
<feature type="transmembrane region" description="Helical" evidence="7">
    <location>
        <begin position="185"/>
        <end position="203"/>
    </location>
</feature>
<dbReference type="CDD" id="cd17502">
    <property type="entry name" value="MFS_Azr1_MDR_like"/>
    <property type="match status" value="1"/>
</dbReference>
<feature type="transmembrane region" description="Helical" evidence="7">
    <location>
        <begin position="104"/>
        <end position="129"/>
    </location>
</feature>
<feature type="compositionally biased region" description="Polar residues" evidence="6">
    <location>
        <begin position="40"/>
        <end position="50"/>
    </location>
</feature>
<evidence type="ECO:0000313" key="9">
    <source>
        <dbReference type="EMBL" id="KAK1767502.1"/>
    </source>
</evidence>
<feature type="transmembrane region" description="Helical" evidence="7">
    <location>
        <begin position="150"/>
        <end position="173"/>
    </location>
</feature>
<evidence type="ECO:0000256" key="2">
    <source>
        <dbReference type="ARBA" id="ARBA00022448"/>
    </source>
</evidence>
<name>A0AAJ0FHA4_9PEZI</name>
<dbReference type="SUPFAM" id="SSF103473">
    <property type="entry name" value="MFS general substrate transporter"/>
    <property type="match status" value="1"/>
</dbReference>
<evidence type="ECO:0000256" key="7">
    <source>
        <dbReference type="SAM" id="Phobius"/>
    </source>
</evidence>
<evidence type="ECO:0000259" key="8">
    <source>
        <dbReference type="PROSITE" id="PS50850"/>
    </source>
</evidence>
<dbReference type="InterPro" id="IPR036259">
    <property type="entry name" value="MFS_trans_sf"/>
</dbReference>
<feature type="transmembrane region" description="Helical" evidence="7">
    <location>
        <begin position="242"/>
        <end position="262"/>
    </location>
</feature>
<dbReference type="InterPro" id="IPR020846">
    <property type="entry name" value="MFS_dom"/>
</dbReference>
<feature type="compositionally biased region" description="Basic and acidic residues" evidence="6">
    <location>
        <begin position="29"/>
        <end position="38"/>
    </location>
</feature>
<dbReference type="PANTHER" id="PTHR23501:SF177">
    <property type="entry name" value="MAJOR FACILITATOR SUPERFAMILY (MFS) PROFILE DOMAIN-CONTAINING PROTEIN-RELATED"/>
    <property type="match status" value="1"/>
</dbReference>
<keyword evidence="4 7" id="KW-1133">Transmembrane helix</keyword>
<dbReference type="PANTHER" id="PTHR23501">
    <property type="entry name" value="MAJOR FACILITATOR SUPERFAMILY"/>
    <property type="match status" value="1"/>
</dbReference>
<comment type="subcellular location">
    <subcellularLocation>
        <location evidence="1">Membrane</location>
        <topology evidence="1">Multi-pass membrane protein</topology>
    </subcellularLocation>
</comment>
<dbReference type="EMBL" id="MU839008">
    <property type="protein sequence ID" value="KAK1767502.1"/>
    <property type="molecule type" value="Genomic_DNA"/>
</dbReference>
<evidence type="ECO:0000313" key="10">
    <source>
        <dbReference type="Proteomes" id="UP001244011"/>
    </source>
</evidence>
<dbReference type="RefSeq" id="XP_060283715.1">
    <property type="nucleotide sequence ID" value="XM_060431497.1"/>
</dbReference>
<feature type="transmembrane region" description="Helical" evidence="7">
    <location>
        <begin position="313"/>
        <end position="335"/>
    </location>
</feature>
<evidence type="ECO:0000256" key="4">
    <source>
        <dbReference type="ARBA" id="ARBA00022989"/>
    </source>
</evidence>
<dbReference type="GO" id="GO:0005886">
    <property type="term" value="C:plasma membrane"/>
    <property type="evidence" value="ECO:0007669"/>
    <property type="project" value="TreeGrafter"/>
</dbReference>
<keyword evidence="2" id="KW-0813">Transport</keyword>
<organism evidence="9 10">
    <name type="scientific">Phialemonium atrogriseum</name>
    <dbReference type="NCBI Taxonomy" id="1093897"/>
    <lineage>
        <taxon>Eukaryota</taxon>
        <taxon>Fungi</taxon>
        <taxon>Dikarya</taxon>
        <taxon>Ascomycota</taxon>
        <taxon>Pezizomycotina</taxon>
        <taxon>Sordariomycetes</taxon>
        <taxon>Sordariomycetidae</taxon>
        <taxon>Cephalothecales</taxon>
        <taxon>Cephalothecaceae</taxon>
        <taxon>Phialemonium</taxon>
    </lineage>
</organism>
<evidence type="ECO:0000256" key="1">
    <source>
        <dbReference type="ARBA" id="ARBA00004141"/>
    </source>
</evidence>
<comment type="caution">
    <text evidence="9">The sequence shown here is derived from an EMBL/GenBank/DDBJ whole genome shotgun (WGS) entry which is preliminary data.</text>
</comment>
<dbReference type="PROSITE" id="PS50850">
    <property type="entry name" value="MFS"/>
    <property type="match status" value="1"/>
</dbReference>
<dbReference type="Pfam" id="PF07690">
    <property type="entry name" value="MFS_1"/>
    <property type="match status" value="1"/>
</dbReference>
<feature type="transmembrane region" description="Helical" evidence="7">
    <location>
        <begin position="417"/>
        <end position="437"/>
    </location>
</feature>
<keyword evidence="10" id="KW-1185">Reference proteome</keyword>
<feature type="region of interest" description="Disordered" evidence="6">
    <location>
        <begin position="29"/>
        <end position="93"/>
    </location>
</feature>
<evidence type="ECO:0000256" key="5">
    <source>
        <dbReference type="ARBA" id="ARBA00023136"/>
    </source>
</evidence>
<gene>
    <name evidence="9" type="ORF">QBC33DRAFT_586901</name>
</gene>
<dbReference type="GeneID" id="85314684"/>
<feature type="transmembrane region" description="Helical" evidence="7">
    <location>
        <begin position="356"/>
        <end position="377"/>
    </location>
</feature>
<dbReference type="AlphaFoldDB" id="A0AAJ0FHA4"/>
<feature type="transmembrane region" description="Helical" evidence="7">
    <location>
        <begin position="389"/>
        <end position="410"/>
    </location>
</feature>
<feature type="transmembrane region" description="Helical" evidence="7">
    <location>
        <begin position="210"/>
        <end position="230"/>
    </location>
</feature>
<evidence type="ECO:0000256" key="6">
    <source>
        <dbReference type="SAM" id="MobiDB-lite"/>
    </source>
</evidence>
<dbReference type="Proteomes" id="UP001244011">
    <property type="component" value="Unassembled WGS sequence"/>
</dbReference>
<reference evidence="9" key="1">
    <citation type="submission" date="2023-06" db="EMBL/GenBank/DDBJ databases">
        <title>Genome-scale phylogeny and comparative genomics of the fungal order Sordariales.</title>
        <authorList>
            <consortium name="Lawrence Berkeley National Laboratory"/>
            <person name="Hensen N."/>
            <person name="Bonometti L."/>
            <person name="Westerberg I."/>
            <person name="Brannstrom I.O."/>
            <person name="Guillou S."/>
            <person name="Cros-Aarteil S."/>
            <person name="Calhoun S."/>
            <person name="Haridas S."/>
            <person name="Kuo A."/>
            <person name="Mondo S."/>
            <person name="Pangilinan J."/>
            <person name="Riley R."/>
            <person name="Labutti K."/>
            <person name="Andreopoulos B."/>
            <person name="Lipzen A."/>
            <person name="Chen C."/>
            <person name="Yanf M."/>
            <person name="Daum C."/>
            <person name="Ng V."/>
            <person name="Clum A."/>
            <person name="Steindorff A."/>
            <person name="Ohm R."/>
            <person name="Martin F."/>
            <person name="Silar P."/>
            <person name="Natvig D."/>
            <person name="Lalanne C."/>
            <person name="Gautier V."/>
            <person name="Ament-Velasquez S.L."/>
            <person name="Kruys A."/>
            <person name="Hutchinson M.I."/>
            <person name="Powell A.J."/>
            <person name="Barry K."/>
            <person name="Miller A.N."/>
            <person name="Grigoriev I.V."/>
            <person name="Debuchy R."/>
            <person name="Gladieux P."/>
            <person name="Thoren M.H."/>
            <person name="Johannesson H."/>
        </authorList>
    </citation>
    <scope>NUCLEOTIDE SEQUENCE</scope>
    <source>
        <strain evidence="9">8032-3</strain>
    </source>
</reference>
<keyword evidence="3 7" id="KW-0812">Transmembrane</keyword>
<keyword evidence="5 7" id="KW-0472">Membrane</keyword>
<sequence length="570" mass="60838">MASNSIPESSILRVFLPWRWPTDNVARKSLDQDTREVMASDSSTKVSTGAFSVEEDDKEPAIDSINMDNINTDKEQAGDEVAETTPDDANKPEEAVEYPQGLSLLFIVLGLILSIFLASLDMTIVATMIPKITDDFGGLDKVSCLQILPSQVITFLLAFFVFEVGSLACAVAPNSTALIVGRDITGLAASGLGTGAYTIMAFVAEPQKRAMFTGFVGVSYGIASVVGPLIGGVFADKVSWRWCFYINLPIGGISAFIILFLFHTPSNAKPVEASWREKLLQMDPLGVIMIMGAFVSFIFALEYGNQAHPWNSNVVIGLLVGCAAILTTITAWEIFQGDRAMLVLRLTKQRSMADSCIFTLVFSGSYFLVIYYLPIYFQSIHNVSPSMSGVYNLPLILAVTVSMVSSGIFISSTGLAVPVQVVGTAIAIVGAGLLYTFDLHTSTGNWIGYQISSADPKDISSVTAIVSFCMNAGGTCFVTAAQSVFVNRLRVTLPATAPGVDPAAFVTTGATQLRSRFPADKIPGILLAYADGIKSALIIPIGATGVALIVILFSRWKRLKSGNSKAAVAA</sequence>
<protein>
    <submittedName>
        <fullName evidence="9">Major facilitator superfamily domain-containing protein</fullName>
    </submittedName>
</protein>
<evidence type="ECO:0000256" key="3">
    <source>
        <dbReference type="ARBA" id="ARBA00022692"/>
    </source>
</evidence>